<dbReference type="InterPro" id="IPR035906">
    <property type="entry name" value="MetI-like_sf"/>
</dbReference>
<dbReference type="Proteomes" id="UP000523079">
    <property type="component" value="Unassembled WGS sequence"/>
</dbReference>
<evidence type="ECO:0000256" key="7">
    <source>
        <dbReference type="RuleBase" id="RU363032"/>
    </source>
</evidence>
<proteinExistence type="inferred from homology"/>
<reference evidence="10 11" key="1">
    <citation type="submission" date="2020-07" db="EMBL/GenBank/DDBJ databases">
        <title>Sequencing the genomes of 1000 actinobacteria strains.</title>
        <authorList>
            <person name="Klenk H.-P."/>
        </authorList>
    </citation>
    <scope>NUCLEOTIDE SEQUENCE [LARGE SCALE GENOMIC DNA]</scope>
    <source>
        <strain evidence="10 11">DSM 100723</strain>
    </source>
</reference>
<dbReference type="InterPro" id="IPR000515">
    <property type="entry name" value="MetI-like"/>
</dbReference>
<evidence type="ECO:0000256" key="1">
    <source>
        <dbReference type="ARBA" id="ARBA00004651"/>
    </source>
</evidence>
<accession>A0A7W3ISF6</accession>
<dbReference type="Pfam" id="PF00528">
    <property type="entry name" value="BPD_transp_1"/>
    <property type="match status" value="1"/>
</dbReference>
<dbReference type="PANTHER" id="PTHR30193">
    <property type="entry name" value="ABC TRANSPORTER PERMEASE PROTEIN"/>
    <property type="match status" value="1"/>
</dbReference>
<dbReference type="EMBL" id="JACGWT010000003">
    <property type="protein sequence ID" value="MBA8794358.1"/>
    <property type="molecule type" value="Genomic_DNA"/>
</dbReference>
<evidence type="ECO:0000256" key="2">
    <source>
        <dbReference type="ARBA" id="ARBA00022448"/>
    </source>
</evidence>
<protein>
    <submittedName>
        <fullName evidence="10">Cellobiose transport system permease protein</fullName>
    </submittedName>
</protein>
<feature type="transmembrane region" description="Helical" evidence="7">
    <location>
        <begin position="131"/>
        <end position="151"/>
    </location>
</feature>
<gene>
    <name evidence="10" type="ORF">FHX74_001977</name>
</gene>
<dbReference type="SUPFAM" id="SSF161098">
    <property type="entry name" value="MetI-like"/>
    <property type="match status" value="1"/>
</dbReference>
<comment type="subcellular location">
    <subcellularLocation>
        <location evidence="1 7">Cell membrane</location>
        <topology evidence="1 7">Multi-pass membrane protein</topology>
    </subcellularLocation>
</comment>
<comment type="caution">
    <text evidence="10">The sequence shown here is derived from an EMBL/GenBank/DDBJ whole genome shotgun (WGS) entry which is preliminary data.</text>
</comment>
<feature type="transmembrane region" description="Helical" evidence="7">
    <location>
        <begin position="298"/>
        <end position="318"/>
    </location>
</feature>
<dbReference type="CDD" id="cd06261">
    <property type="entry name" value="TM_PBP2"/>
    <property type="match status" value="1"/>
</dbReference>
<keyword evidence="4 7" id="KW-0812">Transmembrane</keyword>
<keyword evidence="3" id="KW-1003">Cell membrane</keyword>
<evidence type="ECO:0000256" key="4">
    <source>
        <dbReference type="ARBA" id="ARBA00022692"/>
    </source>
</evidence>
<dbReference type="AlphaFoldDB" id="A0A7W3ISF6"/>
<name>A0A7W3ISF6_9ACTN</name>
<feature type="transmembrane region" description="Helical" evidence="7">
    <location>
        <begin position="98"/>
        <end position="119"/>
    </location>
</feature>
<evidence type="ECO:0000256" key="3">
    <source>
        <dbReference type="ARBA" id="ARBA00022475"/>
    </source>
</evidence>
<organism evidence="10 11">
    <name type="scientific">Microlunatus kandeliicorticis</name>
    <dbReference type="NCBI Taxonomy" id="1759536"/>
    <lineage>
        <taxon>Bacteria</taxon>
        <taxon>Bacillati</taxon>
        <taxon>Actinomycetota</taxon>
        <taxon>Actinomycetes</taxon>
        <taxon>Propionibacteriales</taxon>
        <taxon>Propionibacteriaceae</taxon>
        <taxon>Microlunatus</taxon>
    </lineage>
</organism>
<evidence type="ECO:0000256" key="6">
    <source>
        <dbReference type="ARBA" id="ARBA00023136"/>
    </source>
</evidence>
<feature type="region of interest" description="Disordered" evidence="8">
    <location>
        <begin position="341"/>
        <end position="364"/>
    </location>
</feature>
<feature type="transmembrane region" description="Helical" evidence="7">
    <location>
        <begin position="38"/>
        <end position="64"/>
    </location>
</feature>
<evidence type="ECO:0000259" key="9">
    <source>
        <dbReference type="PROSITE" id="PS50928"/>
    </source>
</evidence>
<dbReference type="InterPro" id="IPR051393">
    <property type="entry name" value="ABC_transporter_permease"/>
</dbReference>
<dbReference type="RefSeq" id="WP_182559950.1">
    <property type="nucleotide sequence ID" value="NZ_JACGWT010000003.1"/>
</dbReference>
<sequence length="364" mass="40148">MAISESARPGTATRPASFAEAPDGERRRRPLRSYWPQYVAVAPFYILFLVFGLFPVVFSVVLSFTQWDGISKLKFVGLAQYAFLVQDPRFWTSVANTLIIWVISTLPMLFLALLMAFILHQNIRGKGFYRVAFFIPNVTSLVAVAVVFSSVFSDSFGLINNALTALGAANIPWLSSDWGIKVTIAVMVIWRYTGYNAIIYLAGLQSVPTDLYEAARVDGASSTQIFFRITIPLLRPVILFTLITSTIGGLSLFTEPQVLFGTGASASSAGGPGDAGLTIVLYQYVQAFFNFDFGYASAIAWALFVLSAVVAFINFRLLRDRDDAMGDRKVPMFQRRRAAARARSRAAESDAVSASRQTREEVRS</sequence>
<feature type="domain" description="ABC transmembrane type-1" evidence="9">
    <location>
        <begin position="94"/>
        <end position="314"/>
    </location>
</feature>
<keyword evidence="2 7" id="KW-0813">Transport</keyword>
<evidence type="ECO:0000313" key="11">
    <source>
        <dbReference type="Proteomes" id="UP000523079"/>
    </source>
</evidence>
<evidence type="ECO:0000313" key="10">
    <source>
        <dbReference type="EMBL" id="MBA8794358.1"/>
    </source>
</evidence>
<dbReference type="PROSITE" id="PS50928">
    <property type="entry name" value="ABC_TM1"/>
    <property type="match status" value="1"/>
</dbReference>
<dbReference type="GO" id="GO:0005886">
    <property type="term" value="C:plasma membrane"/>
    <property type="evidence" value="ECO:0007669"/>
    <property type="project" value="UniProtKB-SubCell"/>
</dbReference>
<feature type="region of interest" description="Disordered" evidence="8">
    <location>
        <begin position="1"/>
        <end position="24"/>
    </location>
</feature>
<dbReference type="Gene3D" id="1.10.3720.10">
    <property type="entry name" value="MetI-like"/>
    <property type="match status" value="1"/>
</dbReference>
<evidence type="ECO:0000256" key="8">
    <source>
        <dbReference type="SAM" id="MobiDB-lite"/>
    </source>
</evidence>
<comment type="similarity">
    <text evidence="7">Belongs to the binding-protein-dependent transport system permease family.</text>
</comment>
<evidence type="ECO:0000256" key="5">
    <source>
        <dbReference type="ARBA" id="ARBA00022989"/>
    </source>
</evidence>
<feature type="transmembrane region" description="Helical" evidence="7">
    <location>
        <begin position="233"/>
        <end position="253"/>
    </location>
</feature>
<keyword evidence="5 7" id="KW-1133">Transmembrane helix</keyword>
<dbReference type="GO" id="GO:0055085">
    <property type="term" value="P:transmembrane transport"/>
    <property type="evidence" value="ECO:0007669"/>
    <property type="project" value="InterPro"/>
</dbReference>
<keyword evidence="6 7" id="KW-0472">Membrane</keyword>
<dbReference type="PANTHER" id="PTHR30193:SF37">
    <property type="entry name" value="INNER MEMBRANE ABC TRANSPORTER PERMEASE PROTEIN YCJO"/>
    <property type="match status" value="1"/>
</dbReference>
<keyword evidence="11" id="KW-1185">Reference proteome</keyword>